<dbReference type="EMBL" id="GIFC01011772">
    <property type="protein sequence ID" value="MXU93855.1"/>
    <property type="molecule type" value="Transcribed_RNA"/>
</dbReference>
<dbReference type="AlphaFoldDB" id="A0A6B0UVZ8"/>
<keyword evidence="2" id="KW-0371">Homeobox</keyword>
<keyword evidence="1" id="KW-1133">Transmembrane helix</keyword>
<reference evidence="2" key="1">
    <citation type="submission" date="2019-12" db="EMBL/GenBank/DDBJ databases">
        <title>An insight into the sialome of adult female Ixodes ricinus ticks feeding for 6 days.</title>
        <authorList>
            <person name="Perner J."/>
            <person name="Ribeiro J.M.C."/>
        </authorList>
    </citation>
    <scope>NUCLEOTIDE SEQUENCE</scope>
    <source>
        <strain evidence="2">Semi-engorged</strain>
        <tissue evidence="2">Salivary glands</tissue>
    </source>
</reference>
<sequence>MDSQIGTPSKGSGTELAFVWLFTCVFSIVISQTVIASKGLGAEFTLITFFTFVCLIMVDQLRILSKGLRAQLAFKECITPVRLSIVVHFGFRAGGHGRMVALDWFIPMGYKVAHNFMLISGEVSARTASEQDVLIGFEMEAGLLQQCSLIIVT</sequence>
<dbReference type="PANTHER" id="PTHR33426:SF37">
    <property type="match status" value="1"/>
</dbReference>
<accession>A0A6B0UVZ8</accession>
<feature type="transmembrane region" description="Helical" evidence="1">
    <location>
        <begin position="16"/>
        <end position="35"/>
    </location>
</feature>
<evidence type="ECO:0000256" key="1">
    <source>
        <dbReference type="SAM" id="Phobius"/>
    </source>
</evidence>
<dbReference type="PANTHER" id="PTHR33426">
    <property type="entry name" value="C2H2-TYPE DOMAIN-CONTAINING PROTEIN"/>
    <property type="match status" value="1"/>
</dbReference>
<keyword evidence="2" id="KW-0238">DNA-binding</keyword>
<keyword evidence="1" id="KW-0812">Transmembrane</keyword>
<evidence type="ECO:0000313" key="2">
    <source>
        <dbReference type="EMBL" id="MXU93855.1"/>
    </source>
</evidence>
<keyword evidence="1" id="KW-0472">Membrane</keyword>
<organism evidence="2">
    <name type="scientific">Ixodes ricinus</name>
    <name type="common">Common tick</name>
    <name type="synonym">Acarus ricinus</name>
    <dbReference type="NCBI Taxonomy" id="34613"/>
    <lineage>
        <taxon>Eukaryota</taxon>
        <taxon>Metazoa</taxon>
        <taxon>Ecdysozoa</taxon>
        <taxon>Arthropoda</taxon>
        <taxon>Chelicerata</taxon>
        <taxon>Arachnida</taxon>
        <taxon>Acari</taxon>
        <taxon>Parasitiformes</taxon>
        <taxon>Ixodida</taxon>
        <taxon>Ixodoidea</taxon>
        <taxon>Ixodidae</taxon>
        <taxon>Ixodinae</taxon>
        <taxon>Ixodes</taxon>
    </lineage>
</organism>
<feature type="transmembrane region" description="Helical" evidence="1">
    <location>
        <begin position="41"/>
        <end position="58"/>
    </location>
</feature>
<protein>
    <submittedName>
        <fullName evidence="2">Putative homeobox transcription factor sip1</fullName>
    </submittedName>
</protein>
<dbReference type="GO" id="GO:0003677">
    <property type="term" value="F:DNA binding"/>
    <property type="evidence" value="ECO:0007669"/>
    <property type="project" value="UniProtKB-KW"/>
</dbReference>
<proteinExistence type="predicted"/>
<name>A0A6B0UVZ8_IXORI</name>